<dbReference type="AlphaFoldDB" id="A0A939BUP5"/>
<sequence length="90" mass="10532">MAQRILITPDQVDAVAAQFRQGREESQQIIDRLNQQVQNMEGQWDGMTKQRFFQEFQEAKKSMDNFTQLLESISQELTHIANKFRQADNG</sequence>
<dbReference type="InterPro" id="IPR010310">
    <property type="entry name" value="T7SS_ESAT-6-like"/>
</dbReference>
<reference evidence="3" key="1">
    <citation type="submission" date="2021-01" db="EMBL/GenBank/DDBJ databases">
        <title>Genomic Encyclopedia of Type Strains, Phase IV (KMG-IV): sequencing the most valuable type-strain genomes for metagenomic binning, comparative biology and taxonomic classification.</title>
        <authorList>
            <person name="Goeker M."/>
        </authorList>
    </citation>
    <scope>NUCLEOTIDE SEQUENCE</scope>
    <source>
        <strain evidence="3">DSM 25523</strain>
    </source>
</reference>
<evidence type="ECO:0000313" key="4">
    <source>
        <dbReference type="Proteomes" id="UP000717624"/>
    </source>
</evidence>
<organism evidence="3 4">
    <name type="scientific">Brevibacillus fulvus</name>
    <dbReference type="NCBI Taxonomy" id="1125967"/>
    <lineage>
        <taxon>Bacteria</taxon>
        <taxon>Bacillati</taxon>
        <taxon>Bacillota</taxon>
        <taxon>Bacilli</taxon>
        <taxon>Bacillales</taxon>
        <taxon>Paenibacillaceae</taxon>
        <taxon>Brevibacillus</taxon>
    </lineage>
</organism>
<dbReference type="NCBIfam" id="TIGR03930">
    <property type="entry name" value="WXG100_ESAT6"/>
    <property type="match status" value="1"/>
</dbReference>
<dbReference type="EMBL" id="JAFBEB010000003">
    <property type="protein sequence ID" value="MBM7589801.1"/>
    <property type="molecule type" value="Genomic_DNA"/>
</dbReference>
<feature type="coiled-coil region" evidence="2">
    <location>
        <begin position="23"/>
        <end position="76"/>
    </location>
</feature>
<comment type="caution">
    <text evidence="3">The sequence shown here is derived from an EMBL/GenBank/DDBJ whole genome shotgun (WGS) entry which is preliminary data.</text>
</comment>
<protein>
    <recommendedName>
        <fullName evidence="1">ESAT-6-like protein</fullName>
    </recommendedName>
</protein>
<dbReference type="InterPro" id="IPR036689">
    <property type="entry name" value="ESAT-6-like_sf"/>
</dbReference>
<dbReference type="Pfam" id="PF06013">
    <property type="entry name" value="WXG100"/>
    <property type="match status" value="1"/>
</dbReference>
<dbReference type="SUPFAM" id="SSF140453">
    <property type="entry name" value="EsxAB dimer-like"/>
    <property type="match status" value="1"/>
</dbReference>
<proteinExistence type="inferred from homology"/>
<evidence type="ECO:0000313" key="3">
    <source>
        <dbReference type="EMBL" id="MBM7589801.1"/>
    </source>
</evidence>
<dbReference type="RefSeq" id="WP_204517518.1">
    <property type="nucleotide sequence ID" value="NZ_BAABIN010000033.1"/>
</dbReference>
<comment type="similarity">
    <text evidence="1">Belongs to the WXG100 family.</text>
</comment>
<evidence type="ECO:0000256" key="2">
    <source>
        <dbReference type="SAM" id="Coils"/>
    </source>
</evidence>
<name>A0A939BUP5_9BACL</name>
<accession>A0A939BUP5</accession>
<gene>
    <name evidence="3" type="ORF">JOD01_001401</name>
</gene>
<keyword evidence="4" id="KW-1185">Reference proteome</keyword>
<keyword evidence="2" id="KW-0175">Coiled coil</keyword>
<dbReference type="Gene3D" id="1.10.287.850">
    <property type="entry name" value="HP0062-like domain"/>
    <property type="match status" value="1"/>
</dbReference>
<dbReference type="Proteomes" id="UP000717624">
    <property type="component" value="Unassembled WGS sequence"/>
</dbReference>
<evidence type="ECO:0000256" key="1">
    <source>
        <dbReference type="RuleBase" id="RU362001"/>
    </source>
</evidence>